<dbReference type="EMBL" id="JABCKI010006170">
    <property type="protein sequence ID" value="KAG5635140.1"/>
    <property type="molecule type" value="Genomic_DNA"/>
</dbReference>
<dbReference type="OrthoDB" id="3163863at2759"/>
<organism evidence="1 2">
    <name type="scientific">Sphagnurus paluster</name>
    <dbReference type="NCBI Taxonomy" id="117069"/>
    <lineage>
        <taxon>Eukaryota</taxon>
        <taxon>Fungi</taxon>
        <taxon>Dikarya</taxon>
        <taxon>Basidiomycota</taxon>
        <taxon>Agaricomycotina</taxon>
        <taxon>Agaricomycetes</taxon>
        <taxon>Agaricomycetidae</taxon>
        <taxon>Agaricales</taxon>
        <taxon>Tricholomatineae</taxon>
        <taxon>Lyophyllaceae</taxon>
        <taxon>Sphagnurus</taxon>
    </lineage>
</organism>
<dbReference type="AlphaFoldDB" id="A0A9P7FTM9"/>
<reference evidence="1" key="2">
    <citation type="submission" date="2021-10" db="EMBL/GenBank/DDBJ databases">
        <title>Phylogenomics reveals ancestral predisposition of the termite-cultivated fungus Termitomyces towards a domesticated lifestyle.</title>
        <authorList>
            <person name="Auxier B."/>
            <person name="Grum-Grzhimaylo A."/>
            <person name="Cardenas M.E."/>
            <person name="Lodge J.D."/>
            <person name="Laessoe T."/>
            <person name="Pedersen O."/>
            <person name="Smith M.E."/>
            <person name="Kuyper T.W."/>
            <person name="Franco-Molano E.A."/>
            <person name="Baroni T.J."/>
            <person name="Aanen D.K."/>
        </authorList>
    </citation>
    <scope>NUCLEOTIDE SEQUENCE</scope>
    <source>
        <strain evidence="1">D49</strain>
    </source>
</reference>
<protein>
    <submittedName>
        <fullName evidence="1">Uncharacterized protein</fullName>
    </submittedName>
</protein>
<evidence type="ECO:0000313" key="1">
    <source>
        <dbReference type="EMBL" id="KAG5635140.1"/>
    </source>
</evidence>
<proteinExistence type="predicted"/>
<gene>
    <name evidence="1" type="ORF">H0H81_012328</name>
</gene>
<reference evidence="1" key="1">
    <citation type="submission" date="2021-02" db="EMBL/GenBank/DDBJ databases">
        <authorList>
            <person name="Nieuwenhuis M."/>
            <person name="Van De Peppel L.J.J."/>
        </authorList>
    </citation>
    <scope>NUCLEOTIDE SEQUENCE</scope>
    <source>
        <strain evidence="1">D49</strain>
    </source>
</reference>
<accession>A0A9P7FTM9</accession>
<evidence type="ECO:0000313" key="2">
    <source>
        <dbReference type="Proteomes" id="UP000717328"/>
    </source>
</evidence>
<comment type="caution">
    <text evidence="1">The sequence shown here is derived from an EMBL/GenBank/DDBJ whole genome shotgun (WGS) entry which is preliminary data.</text>
</comment>
<name>A0A9P7FTM9_9AGAR</name>
<feature type="non-terminal residue" evidence="1">
    <location>
        <position position="263"/>
    </location>
</feature>
<dbReference type="Proteomes" id="UP000717328">
    <property type="component" value="Unassembled WGS sequence"/>
</dbReference>
<keyword evidence="2" id="KW-1185">Reference proteome</keyword>
<sequence>MVQNRSYFLDPLSSLISTSSRASVETYKSLKEGITRVEQSQIDPQELVDAAEKLIKEKFAPDLRSTFAYKEGSETISVKLDAVMSTMLAYAEDCGGERGKRYVASAIVACGEQQDVVGSLAALGMTWLTHFLFIFKSNRSHETQPDQEPHDLATPTLQETTLYVGEGVGHRKGAFQEDLMIRDGYKCVVTGFQDPSHPALDPNIPKFDLQGAHILRRAIAKFDNDRGSDSFNSAVTTFDILVNYTRLPLKTLEELHDHLDDPR</sequence>